<reference evidence="2" key="1">
    <citation type="submission" date="2015-06" db="EMBL/GenBank/DDBJ databases">
        <authorList>
            <person name="Hoefler B.C."/>
            <person name="Straight P.D."/>
        </authorList>
    </citation>
    <scope>NUCLEOTIDE SEQUENCE</scope>
</reference>
<gene>
    <name evidence="2" type="ORF">c0_g1_i2</name>
</gene>
<accession>A0A0K8U2Q8</accession>
<evidence type="ECO:0000256" key="1">
    <source>
        <dbReference type="SAM" id="MobiDB-lite"/>
    </source>
</evidence>
<feature type="compositionally biased region" description="Basic and acidic residues" evidence="1">
    <location>
        <begin position="44"/>
        <end position="57"/>
    </location>
</feature>
<proteinExistence type="predicted"/>
<name>A0A0K8U2Q8_BACLA</name>
<feature type="region of interest" description="Disordered" evidence="1">
    <location>
        <begin position="40"/>
        <end position="117"/>
    </location>
</feature>
<evidence type="ECO:0000313" key="2">
    <source>
        <dbReference type="EMBL" id="JAI20803.1"/>
    </source>
</evidence>
<sequence length="229" mass="25919">MFFFFTSADTAYAVIDELTAVYKSFLFSATRRQFEILIRNSRNSPKEKRKCSPESKGRPKATTTARIQQNESDQQHPHHQHQQQQQQIKSKEMQQQDKKKVKTAIGSQKNVSNGKVAAKECTATPNAHTEAAQQVNTTTDNYKSNNKKLEEAAGAEDGSSTQRSHWQWRRSRARLGKEQHQQQQLQASEASQQVYKSYADEQLSITASRATTALRRVPPTTTTTTNVSC</sequence>
<feature type="region of interest" description="Disordered" evidence="1">
    <location>
        <begin position="152"/>
        <end position="178"/>
    </location>
</feature>
<organism evidence="2">
    <name type="scientific">Bactrocera latifrons</name>
    <name type="common">Malaysian fruit fly</name>
    <name type="synonym">Chaetodacus latifrons</name>
    <dbReference type="NCBI Taxonomy" id="174628"/>
    <lineage>
        <taxon>Eukaryota</taxon>
        <taxon>Metazoa</taxon>
        <taxon>Ecdysozoa</taxon>
        <taxon>Arthropoda</taxon>
        <taxon>Hexapoda</taxon>
        <taxon>Insecta</taxon>
        <taxon>Pterygota</taxon>
        <taxon>Neoptera</taxon>
        <taxon>Endopterygota</taxon>
        <taxon>Diptera</taxon>
        <taxon>Brachycera</taxon>
        <taxon>Muscomorpha</taxon>
        <taxon>Tephritoidea</taxon>
        <taxon>Tephritidae</taxon>
        <taxon>Bactrocera</taxon>
        <taxon>Bactrocera</taxon>
    </lineage>
</organism>
<dbReference type="OrthoDB" id="4788989at2759"/>
<feature type="compositionally biased region" description="Polar residues" evidence="1">
    <location>
        <begin position="61"/>
        <end position="72"/>
    </location>
</feature>
<dbReference type="AlphaFoldDB" id="A0A0K8U2Q8"/>
<protein>
    <submittedName>
        <fullName evidence="2">Uncharacterized protein</fullName>
    </submittedName>
</protein>
<dbReference type="EMBL" id="GDHF01031511">
    <property type="protein sequence ID" value="JAI20803.1"/>
    <property type="molecule type" value="Transcribed_RNA"/>
</dbReference>
<feature type="compositionally biased region" description="Basic and acidic residues" evidence="1">
    <location>
        <begin position="89"/>
        <end position="98"/>
    </location>
</feature>